<dbReference type="InterPro" id="IPR036622">
    <property type="entry name" value="LigA_sf"/>
</dbReference>
<sequence>MTARNWRQDMPTPQAYWMNKVLYDIHHKPAELERYRRDPAAYVAALPLEPALQAAISNDDIGAMYLNGVSPYLLRAHCLGMRIPEEVFLSSLRALAEVAHG</sequence>
<dbReference type="Pfam" id="PF07746">
    <property type="entry name" value="LigA"/>
    <property type="match status" value="1"/>
</dbReference>
<feature type="domain" description="Extradiol ring-cleavage dioxygenase LigAB LigA subunit" evidence="1">
    <location>
        <begin position="18"/>
        <end position="75"/>
    </location>
</feature>
<accession>A0A7X2IIJ1</accession>
<dbReference type="SUPFAM" id="SSF48076">
    <property type="entry name" value="LigA subunit of an aromatic-ring-opening dioxygenase LigAB"/>
    <property type="match status" value="1"/>
</dbReference>
<gene>
    <name evidence="2" type="ORF">GJ700_01770</name>
</gene>
<evidence type="ECO:0000313" key="2">
    <source>
        <dbReference type="EMBL" id="MRV70450.1"/>
    </source>
</evidence>
<protein>
    <submittedName>
        <fullName evidence="2">Subunit of meta cleavage enzyme</fullName>
    </submittedName>
</protein>
<organism evidence="2 3">
    <name type="scientific">Pseudoduganella rivuli</name>
    <dbReference type="NCBI Taxonomy" id="2666085"/>
    <lineage>
        <taxon>Bacteria</taxon>
        <taxon>Pseudomonadati</taxon>
        <taxon>Pseudomonadota</taxon>
        <taxon>Betaproteobacteria</taxon>
        <taxon>Burkholderiales</taxon>
        <taxon>Oxalobacteraceae</taxon>
        <taxon>Telluria group</taxon>
        <taxon>Pseudoduganella</taxon>
    </lineage>
</organism>
<name>A0A7X2IIJ1_9BURK</name>
<dbReference type="InterPro" id="IPR011986">
    <property type="entry name" value="Xdiol_dOase_LigA"/>
</dbReference>
<dbReference type="Proteomes" id="UP000446768">
    <property type="component" value="Unassembled WGS sequence"/>
</dbReference>
<keyword evidence="3" id="KW-1185">Reference proteome</keyword>
<evidence type="ECO:0000259" key="1">
    <source>
        <dbReference type="Pfam" id="PF07746"/>
    </source>
</evidence>
<dbReference type="RefSeq" id="WP_154370922.1">
    <property type="nucleotide sequence ID" value="NZ_WKJJ01000001.1"/>
</dbReference>
<dbReference type="Gene3D" id="1.10.700.10">
    <property type="entry name" value="Dioxygenase LigAB, LigA subunit"/>
    <property type="match status" value="1"/>
</dbReference>
<evidence type="ECO:0000313" key="3">
    <source>
        <dbReference type="Proteomes" id="UP000446768"/>
    </source>
</evidence>
<dbReference type="EMBL" id="WKJJ01000001">
    <property type="protein sequence ID" value="MRV70450.1"/>
    <property type="molecule type" value="Genomic_DNA"/>
</dbReference>
<comment type="caution">
    <text evidence="2">The sequence shown here is derived from an EMBL/GenBank/DDBJ whole genome shotgun (WGS) entry which is preliminary data.</text>
</comment>
<dbReference type="AlphaFoldDB" id="A0A7X2IIJ1"/>
<reference evidence="2 3" key="1">
    <citation type="submission" date="2019-11" db="EMBL/GenBank/DDBJ databases">
        <title>Novel species isolated from a subtropical stream in China.</title>
        <authorList>
            <person name="Lu H."/>
        </authorList>
    </citation>
    <scope>NUCLEOTIDE SEQUENCE [LARGE SCALE GENOMIC DNA]</scope>
    <source>
        <strain evidence="2 3">FT92W</strain>
    </source>
</reference>
<proteinExistence type="predicted"/>